<dbReference type="OrthoDB" id="10248551at2759"/>
<evidence type="ECO:0000256" key="3">
    <source>
        <dbReference type="ARBA" id="ARBA00023125"/>
    </source>
</evidence>
<accession>A0A5N5TL32</accession>
<feature type="compositionally biased region" description="Acidic residues" evidence="5">
    <location>
        <begin position="233"/>
        <end position="242"/>
    </location>
</feature>
<dbReference type="PROSITE" id="PS50800">
    <property type="entry name" value="SAP"/>
    <property type="match status" value="1"/>
</dbReference>
<comment type="subcellular location">
    <subcellularLocation>
        <location evidence="1">Nucleus</location>
    </subcellularLocation>
</comment>
<dbReference type="EMBL" id="SEYY01000597">
    <property type="protein sequence ID" value="KAB7506874.1"/>
    <property type="molecule type" value="Genomic_DNA"/>
</dbReference>
<evidence type="ECO:0000313" key="8">
    <source>
        <dbReference type="EMBL" id="KAB7506874.1"/>
    </source>
</evidence>
<dbReference type="GO" id="GO:2000779">
    <property type="term" value="P:regulation of double-strand break repair"/>
    <property type="evidence" value="ECO:0007669"/>
    <property type="project" value="TreeGrafter"/>
</dbReference>
<feature type="compositionally biased region" description="Basic and acidic residues" evidence="5">
    <location>
        <begin position="63"/>
        <end position="74"/>
    </location>
</feature>
<evidence type="ECO:0000256" key="2">
    <source>
        <dbReference type="ARBA" id="ARBA00022853"/>
    </source>
</evidence>
<sequence length="363" mass="41156">MDTSTEDSKVDSANDTKNESEEKAEDNDESMEVSKDESLDESKDEADGIPEKPRKKGTLEQPVEMRGKRERKKVERFVQETKKEEVVVEGKGTPLKDIPYIQAMIQKTSTEDLKLLHRLAYNRPGTATEIKRNIYKFKGFPFSREDKALEKKRTSLEKVVISELKKLLLVLGLERSGVKGDLVERIIDFLLDPHDTGKTISKSSRRSSAKRTAKAKAAKTPKSQQKKRPKESDSDDDSNDSDASEKKAPKKKAKTSSSPTDSEIKAFIKKLLDKADLEEVTMKKLCQQVYDNYPGQDLSHKKDFIKSTVKSTLFPKENCNFAFKEHAERAAIQAAAASRNSGDSYLLQELQYYHDETIIEKKE</sequence>
<feature type="compositionally biased region" description="Basic and acidic residues" evidence="5">
    <location>
        <begin position="32"/>
        <end position="52"/>
    </location>
</feature>
<evidence type="ECO:0000259" key="7">
    <source>
        <dbReference type="PROSITE" id="PS51998"/>
    </source>
</evidence>
<comment type="caution">
    <text evidence="8">The sequence shown here is derived from an EMBL/GenBank/DDBJ whole genome shotgun (WGS) entry which is preliminary data.</text>
</comment>
<keyword evidence="3" id="KW-0238">DNA-binding</keyword>
<evidence type="ECO:0000259" key="6">
    <source>
        <dbReference type="PROSITE" id="PS50800"/>
    </source>
</evidence>
<dbReference type="GO" id="GO:0005634">
    <property type="term" value="C:nucleus"/>
    <property type="evidence" value="ECO:0007669"/>
    <property type="project" value="UniProtKB-SubCell"/>
</dbReference>
<feature type="compositionally biased region" description="Basic and acidic residues" evidence="5">
    <location>
        <begin position="1"/>
        <end position="21"/>
    </location>
</feature>
<gene>
    <name evidence="8" type="primary">Dek</name>
    <name evidence="8" type="ORF">Anas_00244</name>
</gene>
<dbReference type="PANTHER" id="PTHR13468:SF1">
    <property type="entry name" value="PROTEIN DEK"/>
    <property type="match status" value="1"/>
</dbReference>
<evidence type="ECO:0000256" key="5">
    <source>
        <dbReference type="SAM" id="MobiDB-lite"/>
    </source>
</evidence>
<evidence type="ECO:0000256" key="4">
    <source>
        <dbReference type="ARBA" id="ARBA00023242"/>
    </source>
</evidence>
<dbReference type="InterPro" id="IPR003034">
    <property type="entry name" value="SAP_dom"/>
</dbReference>
<protein>
    <submittedName>
        <fullName evidence="8">Protein DEK</fullName>
    </submittedName>
</protein>
<dbReference type="GO" id="GO:0006325">
    <property type="term" value="P:chromatin organization"/>
    <property type="evidence" value="ECO:0007669"/>
    <property type="project" value="UniProtKB-KW"/>
</dbReference>
<keyword evidence="2" id="KW-0156">Chromatin regulator</keyword>
<dbReference type="InterPro" id="IPR014876">
    <property type="entry name" value="DEK_C"/>
</dbReference>
<feature type="compositionally biased region" description="Acidic residues" evidence="5">
    <location>
        <begin position="22"/>
        <end position="31"/>
    </location>
</feature>
<proteinExistence type="predicted"/>
<evidence type="ECO:0000313" key="9">
    <source>
        <dbReference type="Proteomes" id="UP000326759"/>
    </source>
</evidence>
<feature type="compositionally biased region" description="Basic residues" evidence="5">
    <location>
        <begin position="203"/>
        <end position="229"/>
    </location>
</feature>
<dbReference type="PANTHER" id="PTHR13468">
    <property type="entry name" value="DEK PROTEIN"/>
    <property type="match status" value="1"/>
</dbReference>
<dbReference type="Pfam" id="PF08766">
    <property type="entry name" value="DEK_C"/>
    <property type="match status" value="1"/>
</dbReference>
<dbReference type="SUPFAM" id="SSF109715">
    <property type="entry name" value="DEK C-terminal domain"/>
    <property type="match status" value="1"/>
</dbReference>
<feature type="domain" description="DEK-C" evidence="7">
    <location>
        <begin position="258"/>
        <end position="314"/>
    </location>
</feature>
<dbReference type="Gene3D" id="1.10.10.60">
    <property type="entry name" value="Homeodomain-like"/>
    <property type="match status" value="1"/>
</dbReference>
<feature type="region of interest" description="Disordered" evidence="5">
    <location>
        <begin position="1"/>
        <end position="74"/>
    </location>
</feature>
<dbReference type="InterPro" id="IPR036361">
    <property type="entry name" value="SAP_dom_sf"/>
</dbReference>
<dbReference type="SMART" id="SM00513">
    <property type="entry name" value="SAP"/>
    <property type="match status" value="1"/>
</dbReference>
<keyword evidence="4" id="KW-0539">Nucleus</keyword>
<reference evidence="8 9" key="1">
    <citation type="journal article" date="2019" name="PLoS Biol.">
        <title>Sex chromosomes control vertical transmission of feminizing Wolbachia symbionts in an isopod.</title>
        <authorList>
            <person name="Becking T."/>
            <person name="Chebbi M.A."/>
            <person name="Giraud I."/>
            <person name="Moumen B."/>
            <person name="Laverre T."/>
            <person name="Caubet Y."/>
            <person name="Peccoud J."/>
            <person name="Gilbert C."/>
            <person name="Cordaux R."/>
        </authorList>
    </citation>
    <scope>NUCLEOTIDE SEQUENCE [LARGE SCALE GENOMIC DNA]</scope>
    <source>
        <strain evidence="8">ANa2</strain>
        <tissue evidence="8">Whole body excluding digestive tract and cuticle</tissue>
    </source>
</reference>
<feature type="domain" description="SAP" evidence="6">
    <location>
        <begin position="156"/>
        <end position="190"/>
    </location>
</feature>
<dbReference type="SUPFAM" id="SSF68906">
    <property type="entry name" value="SAP domain"/>
    <property type="match status" value="1"/>
</dbReference>
<dbReference type="GO" id="GO:0042393">
    <property type="term" value="F:histone binding"/>
    <property type="evidence" value="ECO:0007669"/>
    <property type="project" value="TreeGrafter"/>
</dbReference>
<feature type="region of interest" description="Disordered" evidence="5">
    <location>
        <begin position="198"/>
        <end position="259"/>
    </location>
</feature>
<dbReference type="InterPro" id="IPR044198">
    <property type="entry name" value="DEK"/>
</dbReference>
<dbReference type="GO" id="GO:0003677">
    <property type="term" value="F:DNA binding"/>
    <property type="evidence" value="ECO:0007669"/>
    <property type="project" value="UniProtKB-KW"/>
</dbReference>
<dbReference type="Proteomes" id="UP000326759">
    <property type="component" value="Unassembled WGS sequence"/>
</dbReference>
<evidence type="ECO:0000256" key="1">
    <source>
        <dbReference type="ARBA" id="ARBA00004123"/>
    </source>
</evidence>
<keyword evidence="9" id="KW-1185">Reference proteome</keyword>
<organism evidence="8 9">
    <name type="scientific">Armadillidium nasatum</name>
    <dbReference type="NCBI Taxonomy" id="96803"/>
    <lineage>
        <taxon>Eukaryota</taxon>
        <taxon>Metazoa</taxon>
        <taxon>Ecdysozoa</taxon>
        <taxon>Arthropoda</taxon>
        <taxon>Crustacea</taxon>
        <taxon>Multicrustacea</taxon>
        <taxon>Malacostraca</taxon>
        <taxon>Eumalacostraca</taxon>
        <taxon>Peracarida</taxon>
        <taxon>Isopoda</taxon>
        <taxon>Oniscidea</taxon>
        <taxon>Crinocheta</taxon>
        <taxon>Armadillidiidae</taxon>
        <taxon>Armadillidium</taxon>
    </lineage>
</organism>
<dbReference type="AlphaFoldDB" id="A0A5N5TL32"/>
<name>A0A5N5TL32_9CRUS</name>
<dbReference type="PROSITE" id="PS51998">
    <property type="entry name" value="DEK_C"/>
    <property type="match status" value="1"/>
</dbReference>